<dbReference type="SUPFAM" id="SSF53756">
    <property type="entry name" value="UDP-Glycosyltransferase/glycogen phosphorylase"/>
    <property type="match status" value="1"/>
</dbReference>
<organism evidence="4 5">
    <name type="scientific">Halobacillus halophilus (strain ATCC 35676 / DSM 2266 / JCM 20832 / KCTC 3685 / LMG 17431 / NBRC 102448 / NCIMB 2269)</name>
    <name type="common">Sporosarcina halophila</name>
    <dbReference type="NCBI Taxonomy" id="866895"/>
    <lineage>
        <taxon>Bacteria</taxon>
        <taxon>Bacillati</taxon>
        <taxon>Bacillota</taxon>
        <taxon>Bacilli</taxon>
        <taxon>Bacillales</taxon>
        <taxon>Bacillaceae</taxon>
        <taxon>Halobacillus</taxon>
    </lineage>
</organism>
<dbReference type="HOGENOM" id="CLU_023406_0_0_9"/>
<name>I0JI42_HALH3</name>
<feature type="active site" description="Proton acceptor" evidence="2">
    <location>
        <position position="17"/>
    </location>
</feature>
<dbReference type="PANTHER" id="PTHR21015:SF22">
    <property type="entry name" value="GLYCOSYLTRANSFERASE"/>
    <property type="match status" value="1"/>
</dbReference>
<accession>I0JI42</accession>
<dbReference type="Proteomes" id="UP000007397">
    <property type="component" value="Chromosome"/>
</dbReference>
<protein>
    <submittedName>
        <fullName evidence="4">Polysaccharide biosynthesis protein</fullName>
    </submittedName>
</protein>
<dbReference type="EMBL" id="HE717023">
    <property type="protein sequence ID" value="CCG43810.1"/>
    <property type="molecule type" value="Genomic_DNA"/>
</dbReference>
<proteinExistence type="predicted"/>
<dbReference type="Gene3D" id="3.40.50.2000">
    <property type="entry name" value="Glycogen Phosphorylase B"/>
    <property type="match status" value="1"/>
</dbReference>
<evidence type="ECO:0000256" key="2">
    <source>
        <dbReference type="PIRSR" id="PIRSR620023-1"/>
    </source>
</evidence>
<dbReference type="PANTHER" id="PTHR21015">
    <property type="entry name" value="UDP-N-ACETYLGLUCOSAMINE--N-ACETYLMURAMYL-(PENTAPEPTIDE) PYROPHOSPHORYL-UNDECAPRENOL N-ACETYLGLUCOSAMINE TRANSFERASE 1"/>
    <property type="match status" value="1"/>
</dbReference>
<dbReference type="PATRIC" id="fig|866895.3.peg.440"/>
<dbReference type="eggNOG" id="COG3980">
    <property type="taxonomic scope" value="Bacteria"/>
</dbReference>
<feature type="binding site" evidence="3">
    <location>
        <position position="259"/>
    </location>
    <ligand>
        <name>substrate</name>
    </ligand>
</feature>
<dbReference type="RefSeq" id="WP_014641717.1">
    <property type="nucleotide sequence ID" value="NC_017668.1"/>
</dbReference>
<keyword evidence="1" id="KW-0472">Membrane</keyword>
<reference evidence="4 5" key="1">
    <citation type="journal article" date="2013" name="Environ. Microbiol.">
        <title>Chloride and organic osmolytes: a hybrid strategy to cope with elevated salinities by the moderately halophilic, chloride-dependent bacterium Halobacillus halophilus.</title>
        <authorList>
            <person name="Saum S.H."/>
            <person name="Pfeiffer F."/>
            <person name="Palm P."/>
            <person name="Rampp M."/>
            <person name="Schuster S.C."/>
            <person name="Muller V."/>
            <person name="Oesterhelt D."/>
        </authorList>
    </citation>
    <scope>NUCLEOTIDE SEQUENCE [LARGE SCALE GENOMIC DNA]</scope>
    <source>
        <strain evidence="5">ATCC 35676 / DSM 2266 / JCM 20832 / KCTC 3685 / LMG 17431 / NBRC 102448 / NCIMB 2269</strain>
    </source>
</reference>
<dbReference type="KEGG" id="hhd:HBHAL_1438"/>
<evidence type="ECO:0000313" key="4">
    <source>
        <dbReference type="EMBL" id="CCG43810.1"/>
    </source>
</evidence>
<dbReference type="AlphaFoldDB" id="I0JI42"/>
<dbReference type="InterPro" id="IPR020023">
    <property type="entry name" value="PseG"/>
</dbReference>
<dbReference type="GO" id="GO:0016757">
    <property type="term" value="F:glycosyltransferase activity"/>
    <property type="evidence" value="ECO:0007669"/>
    <property type="project" value="TreeGrafter"/>
</dbReference>
<keyword evidence="5" id="KW-1185">Reference proteome</keyword>
<feature type="binding site" evidence="3">
    <location>
        <position position="158"/>
    </location>
    <ligand>
        <name>substrate</name>
    </ligand>
</feature>
<evidence type="ECO:0000256" key="3">
    <source>
        <dbReference type="PIRSR" id="PIRSR620023-2"/>
    </source>
</evidence>
<dbReference type="Gene3D" id="3.40.50.11190">
    <property type="match status" value="1"/>
</dbReference>
<gene>
    <name evidence="4" type="ordered locus">HBHAL_1438</name>
</gene>
<dbReference type="STRING" id="866895.HBHAL_1438"/>
<evidence type="ECO:0000313" key="5">
    <source>
        <dbReference type="Proteomes" id="UP000007397"/>
    </source>
</evidence>
<dbReference type="NCBIfam" id="TIGR03590">
    <property type="entry name" value="PseG"/>
    <property type="match status" value="1"/>
</dbReference>
<evidence type="ECO:0000256" key="1">
    <source>
        <dbReference type="ARBA" id="ARBA00023136"/>
    </source>
</evidence>
<sequence length="346" mass="39526">MKIAFRVDASSEVGTGHVMRCLTLANELRTLGAASFFICRKKPGDMIDHIKKQGYHVYEISGESDAWKYEVDQVIQILEKQWEIEWLVVDHYGLDAQWEKYVRPFVHKVMVIDDLADRPHDCDLLLDQNLYQNMNLRYAGLVPESAKLFLGPSHTLLREEFLSTSKKEEWDGRIERILVSFGGTDPTNETTKVLRAIEMLDQKPNVDVVIGGASPNIKEICDYCQEKKWTKVHIQTQEMAKLMEAADLAIGAGGSTVWERFYMSLPSLVIETAANQKEIITFLQERGAIVYLGHSVAVSDKEIFLQLKKVLDDKPYIMGVWQSMNEIWKDHQPYGVSKYMMGGETS</sequence>